<name>A0A5C7B5A7_9FLAO</name>
<evidence type="ECO:0000313" key="3">
    <source>
        <dbReference type="Proteomes" id="UP000321938"/>
    </source>
</evidence>
<dbReference type="Proteomes" id="UP000321938">
    <property type="component" value="Unassembled WGS sequence"/>
</dbReference>
<gene>
    <name evidence="2" type="ORF">ES692_14075</name>
</gene>
<reference evidence="2 3" key="1">
    <citation type="submission" date="2019-08" db="EMBL/GenBank/DDBJ databases">
        <title>Genome of Psychroserpens burtonensis ACAM 167.</title>
        <authorList>
            <person name="Bowman J.P."/>
        </authorList>
    </citation>
    <scope>NUCLEOTIDE SEQUENCE [LARGE SCALE GENOMIC DNA]</scope>
    <source>
        <strain evidence="2 3">ACAM 167</strain>
    </source>
</reference>
<feature type="transmembrane region" description="Helical" evidence="1">
    <location>
        <begin position="23"/>
        <end position="42"/>
    </location>
</feature>
<evidence type="ECO:0000256" key="1">
    <source>
        <dbReference type="SAM" id="Phobius"/>
    </source>
</evidence>
<proteinExistence type="predicted"/>
<feature type="transmembrane region" description="Helical" evidence="1">
    <location>
        <begin position="88"/>
        <end position="106"/>
    </location>
</feature>
<evidence type="ECO:0000313" key="2">
    <source>
        <dbReference type="EMBL" id="TXE16042.1"/>
    </source>
</evidence>
<keyword evidence="1" id="KW-1133">Transmembrane helix</keyword>
<sequence>MKETLYKLDRRTIRIMRSVSRPAIRLSFGIIFIWFGILKPLGLSSAEGLLKATVVWLPFGSAENWLIVIGLWEVVIGVFFFFRKTTRLAIILLLLQMVGTFMPLVFLPEVTFQSNNIFVPTLEGQYIIKNLMIISAALVLGGEINKPKDLKKDL</sequence>
<comment type="caution">
    <text evidence="2">The sequence shown here is derived from an EMBL/GenBank/DDBJ whole genome shotgun (WGS) entry which is preliminary data.</text>
</comment>
<protein>
    <recommendedName>
        <fullName evidence="4">DoxX family membrane protein</fullName>
    </recommendedName>
</protein>
<organism evidence="2 3">
    <name type="scientific">Psychroserpens burtonensis</name>
    <dbReference type="NCBI Taxonomy" id="49278"/>
    <lineage>
        <taxon>Bacteria</taxon>
        <taxon>Pseudomonadati</taxon>
        <taxon>Bacteroidota</taxon>
        <taxon>Flavobacteriia</taxon>
        <taxon>Flavobacteriales</taxon>
        <taxon>Flavobacteriaceae</taxon>
        <taxon>Psychroserpens</taxon>
    </lineage>
</organism>
<dbReference type="AlphaFoldDB" id="A0A5C7B5A7"/>
<evidence type="ECO:0008006" key="4">
    <source>
        <dbReference type="Google" id="ProtNLM"/>
    </source>
</evidence>
<dbReference type="OrthoDB" id="265224at2"/>
<keyword evidence="1" id="KW-0812">Transmembrane</keyword>
<dbReference type="EMBL" id="VOSB01000021">
    <property type="protein sequence ID" value="TXE16042.1"/>
    <property type="molecule type" value="Genomic_DNA"/>
</dbReference>
<feature type="transmembrane region" description="Helical" evidence="1">
    <location>
        <begin position="62"/>
        <end position="81"/>
    </location>
</feature>
<keyword evidence="1" id="KW-0472">Membrane</keyword>
<keyword evidence="3" id="KW-1185">Reference proteome</keyword>
<dbReference type="STRING" id="1123037.GCA_000425305_03024"/>
<dbReference type="RefSeq" id="WP_028872730.1">
    <property type="nucleotide sequence ID" value="NZ_VOSB01000021.1"/>
</dbReference>
<accession>A0A5C7B5A7</accession>
<feature type="transmembrane region" description="Helical" evidence="1">
    <location>
        <begin position="126"/>
        <end position="144"/>
    </location>
</feature>